<feature type="region of interest" description="Disordered" evidence="7">
    <location>
        <begin position="245"/>
        <end position="282"/>
    </location>
</feature>
<dbReference type="EMBL" id="SOHH01000068">
    <property type="protein sequence ID" value="TFD76679.1"/>
    <property type="molecule type" value="Genomic_DNA"/>
</dbReference>
<dbReference type="Proteomes" id="UP000298313">
    <property type="component" value="Unassembled WGS sequence"/>
</dbReference>
<dbReference type="OrthoDB" id="9807214at2"/>
<dbReference type="Pfam" id="PF02104">
    <property type="entry name" value="SURF1"/>
    <property type="match status" value="1"/>
</dbReference>
<evidence type="ECO:0000256" key="4">
    <source>
        <dbReference type="ARBA" id="ARBA00022989"/>
    </source>
</evidence>
<keyword evidence="6" id="KW-1003">Cell membrane</keyword>
<evidence type="ECO:0000256" key="5">
    <source>
        <dbReference type="ARBA" id="ARBA00023136"/>
    </source>
</evidence>
<feature type="compositionally biased region" description="Basic and acidic residues" evidence="7">
    <location>
        <begin position="248"/>
        <end position="259"/>
    </location>
</feature>
<feature type="transmembrane region" description="Helical" evidence="6">
    <location>
        <begin position="12"/>
        <end position="32"/>
    </location>
</feature>
<dbReference type="AlphaFoldDB" id="A0A4R9B5U3"/>
<dbReference type="InterPro" id="IPR045214">
    <property type="entry name" value="Surf1/Surf4"/>
</dbReference>
<reference evidence="8 9" key="1">
    <citation type="submission" date="2019-03" db="EMBL/GenBank/DDBJ databases">
        <title>Genomics of glacier-inhabiting Cryobacterium strains.</title>
        <authorList>
            <person name="Liu Q."/>
            <person name="Xin Y.-H."/>
        </authorList>
    </citation>
    <scope>NUCLEOTIDE SEQUENCE [LARGE SCALE GENOMIC DNA]</scope>
    <source>
        <strain evidence="8 9">Hh4</strain>
    </source>
</reference>
<evidence type="ECO:0000313" key="8">
    <source>
        <dbReference type="EMBL" id="TFD76679.1"/>
    </source>
</evidence>
<evidence type="ECO:0000313" key="9">
    <source>
        <dbReference type="Proteomes" id="UP000298313"/>
    </source>
</evidence>
<protein>
    <recommendedName>
        <fullName evidence="6">SURF1-like protein</fullName>
    </recommendedName>
</protein>
<gene>
    <name evidence="8" type="ORF">E3T48_09950</name>
</gene>
<keyword evidence="5 6" id="KW-0472">Membrane</keyword>
<keyword evidence="3 6" id="KW-0812">Transmembrane</keyword>
<proteinExistence type="inferred from homology"/>
<evidence type="ECO:0000256" key="1">
    <source>
        <dbReference type="ARBA" id="ARBA00004370"/>
    </source>
</evidence>
<dbReference type="InterPro" id="IPR002994">
    <property type="entry name" value="Surf1/Shy1"/>
</dbReference>
<keyword evidence="9" id="KW-1185">Reference proteome</keyword>
<evidence type="ECO:0000256" key="3">
    <source>
        <dbReference type="ARBA" id="ARBA00022692"/>
    </source>
</evidence>
<accession>A0A4R9B5U3</accession>
<name>A0A4R9B5U3_9MICO</name>
<dbReference type="PANTHER" id="PTHR23427:SF2">
    <property type="entry name" value="SURFEIT LOCUS PROTEIN 1"/>
    <property type="match status" value="1"/>
</dbReference>
<dbReference type="CDD" id="cd06662">
    <property type="entry name" value="SURF1"/>
    <property type="match status" value="1"/>
</dbReference>
<dbReference type="GO" id="GO:0005886">
    <property type="term" value="C:plasma membrane"/>
    <property type="evidence" value="ECO:0007669"/>
    <property type="project" value="UniProtKB-SubCell"/>
</dbReference>
<comment type="subcellular location">
    <subcellularLocation>
        <location evidence="6">Cell membrane</location>
        <topology evidence="6">Multi-pass membrane protein</topology>
    </subcellularLocation>
    <subcellularLocation>
        <location evidence="1">Membrane</location>
    </subcellularLocation>
</comment>
<keyword evidence="4 6" id="KW-1133">Transmembrane helix</keyword>
<dbReference type="PROSITE" id="PS50895">
    <property type="entry name" value="SURF1"/>
    <property type="match status" value="1"/>
</dbReference>
<comment type="caution">
    <text evidence="8">The sequence shown here is derived from an EMBL/GenBank/DDBJ whole genome shotgun (WGS) entry which is preliminary data.</text>
</comment>
<organism evidence="8 9">
    <name type="scientific">Cryobacterium fucosi</name>
    <dbReference type="NCBI Taxonomy" id="1259157"/>
    <lineage>
        <taxon>Bacteria</taxon>
        <taxon>Bacillati</taxon>
        <taxon>Actinomycetota</taxon>
        <taxon>Actinomycetes</taxon>
        <taxon>Micrococcales</taxon>
        <taxon>Microbacteriaceae</taxon>
        <taxon>Cryobacterium</taxon>
    </lineage>
</organism>
<dbReference type="PANTHER" id="PTHR23427">
    <property type="entry name" value="SURFEIT LOCUS PROTEIN"/>
    <property type="match status" value="1"/>
</dbReference>
<sequence length="282" mass="30964">MIGWKFAFTRRWAGYLALTILFAAICAGLGTWQLARRAEALAEIVKVDANFDSEPIPLAEALPGRRAFTESQKWLPVVVTGTYLKADELIVRNRPLNIHPGFEVLTPLRLDDGTVFIVDRGWLPTGETPDAPASVPEAPDGEVTVVARLKAGEPSLAGRSALGDQIATINLTEVEGRLDLPTYTGAYGLMKSEDPAPAERPVAVARPARDEGPHLSYAFQWFVFALLAFVGLGWAIRQEFRSVNADDPQERARALERARRQAARPPSDAEIEDDLMDAPRRP</sequence>
<evidence type="ECO:0000256" key="7">
    <source>
        <dbReference type="SAM" id="MobiDB-lite"/>
    </source>
</evidence>
<evidence type="ECO:0000256" key="6">
    <source>
        <dbReference type="RuleBase" id="RU363076"/>
    </source>
</evidence>
<dbReference type="RefSeq" id="WP_134523908.1">
    <property type="nucleotide sequence ID" value="NZ_SOHH01000068.1"/>
</dbReference>
<comment type="similarity">
    <text evidence="2 6">Belongs to the SURF1 family.</text>
</comment>
<feature type="transmembrane region" description="Helical" evidence="6">
    <location>
        <begin position="217"/>
        <end position="236"/>
    </location>
</feature>
<evidence type="ECO:0000256" key="2">
    <source>
        <dbReference type="ARBA" id="ARBA00007165"/>
    </source>
</evidence>